<evidence type="ECO:0000313" key="5">
    <source>
        <dbReference type="Proteomes" id="UP000245765"/>
    </source>
</evidence>
<feature type="transmembrane region" description="Helical" evidence="3">
    <location>
        <begin position="42"/>
        <end position="67"/>
    </location>
</feature>
<dbReference type="Proteomes" id="UP000245765">
    <property type="component" value="Unassembled WGS sequence"/>
</dbReference>
<dbReference type="EMBL" id="QGNA01000003">
    <property type="protein sequence ID" value="PWS36080.1"/>
    <property type="molecule type" value="Genomic_DNA"/>
</dbReference>
<dbReference type="InterPro" id="IPR018723">
    <property type="entry name" value="DUF2254_membrane"/>
</dbReference>
<feature type="region of interest" description="Disordered" evidence="2">
    <location>
        <begin position="396"/>
        <end position="415"/>
    </location>
</feature>
<keyword evidence="5" id="KW-1185">Reference proteome</keyword>
<gene>
    <name evidence="4" type="ORF">DFH01_12800</name>
</gene>
<evidence type="ECO:0008006" key="6">
    <source>
        <dbReference type="Google" id="ProtNLM"/>
    </source>
</evidence>
<organism evidence="4 5">
    <name type="scientific">Falsiroseomonas bella</name>
    <dbReference type="NCBI Taxonomy" id="2184016"/>
    <lineage>
        <taxon>Bacteria</taxon>
        <taxon>Pseudomonadati</taxon>
        <taxon>Pseudomonadota</taxon>
        <taxon>Alphaproteobacteria</taxon>
        <taxon>Acetobacterales</taxon>
        <taxon>Roseomonadaceae</taxon>
        <taxon>Falsiroseomonas</taxon>
    </lineage>
</organism>
<evidence type="ECO:0000256" key="2">
    <source>
        <dbReference type="SAM" id="MobiDB-lite"/>
    </source>
</evidence>
<feature type="transmembrane region" description="Helical" evidence="3">
    <location>
        <begin position="120"/>
        <end position="140"/>
    </location>
</feature>
<keyword evidence="1" id="KW-0175">Coiled coil</keyword>
<feature type="transmembrane region" description="Helical" evidence="3">
    <location>
        <begin position="87"/>
        <end position="108"/>
    </location>
</feature>
<dbReference type="OrthoDB" id="2955631at2"/>
<comment type="caution">
    <text evidence="4">The sequence shown here is derived from an EMBL/GenBank/DDBJ whole genome shotgun (WGS) entry which is preliminary data.</text>
</comment>
<reference evidence="5" key="1">
    <citation type="submission" date="2018-05" db="EMBL/GenBank/DDBJ databases">
        <authorList>
            <person name="Du Z."/>
            <person name="Wang X."/>
        </authorList>
    </citation>
    <scope>NUCLEOTIDE SEQUENCE [LARGE SCALE GENOMIC DNA]</scope>
    <source>
        <strain evidence="5">CQN31</strain>
    </source>
</reference>
<accession>A0A317FAB3</accession>
<dbReference type="Pfam" id="PF10011">
    <property type="entry name" value="DUF2254"/>
    <property type="match status" value="1"/>
</dbReference>
<feature type="compositionally biased region" description="Basic and acidic residues" evidence="2">
    <location>
        <begin position="396"/>
        <end position="407"/>
    </location>
</feature>
<keyword evidence="3" id="KW-0812">Transmembrane</keyword>
<evidence type="ECO:0000313" key="4">
    <source>
        <dbReference type="EMBL" id="PWS36080.1"/>
    </source>
</evidence>
<evidence type="ECO:0000256" key="1">
    <source>
        <dbReference type="SAM" id="Coils"/>
    </source>
</evidence>
<keyword evidence="3" id="KW-1133">Transmembrane helix</keyword>
<name>A0A317FAB3_9PROT</name>
<protein>
    <recommendedName>
        <fullName evidence="6">DUF2254 domain-containing protein</fullName>
    </recommendedName>
</protein>
<dbReference type="RefSeq" id="WP_109870874.1">
    <property type="nucleotide sequence ID" value="NZ_QGNA01000003.1"/>
</dbReference>
<sequence>MPVWLIPVAYMMVSMVLAATLPRLEYAFLPHVEIGISASSALAALSAVASGMMALTGIVFSVAFVLLQFSAVTYSPRFATRFARDPLLFHALGIFFATFSHALTATAWVDREGKGQVPIVSWSVCIALLVASLLVFAMLVRRLSDLQIGNTLLYIGDQGRAVIADSFARAHGSQSTAPSPSPDASDGLPNQVVRFEGSPHYVERLNIPALLGLAHGAGGRIVLDCAVGDMVTSGSVLARVHGGTAAIPEAALLRAIRLGRERTFEQDPKYPLRLLVDIAIKALSPAINDPTTAVQALDQIDDLLRRLARQKLDIGRVRDEDGVLRVVFPTPSWEDYLALAFDEIRMFGITSIQVLRRLRAALTVLEEMLGEDERAGPVRRYLAHVDAAIEASTLDELDRGSARREDPQGLGLSRT</sequence>
<keyword evidence="3" id="KW-0472">Membrane</keyword>
<feature type="coiled-coil region" evidence="1">
    <location>
        <begin position="293"/>
        <end position="320"/>
    </location>
</feature>
<dbReference type="AlphaFoldDB" id="A0A317FAB3"/>
<proteinExistence type="predicted"/>
<evidence type="ECO:0000256" key="3">
    <source>
        <dbReference type="SAM" id="Phobius"/>
    </source>
</evidence>